<dbReference type="InterPro" id="IPR003593">
    <property type="entry name" value="AAA+_ATPase"/>
</dbReference>
<evidence type="ECO:0000256" key="1">
    <source>
        <dbReference type="ARBA" id="ARBA00005417"/>
    </source>
</evidence>
<keyword evidence="8" id="KW-1278">Translocase</keyword>
<dbReference type="AlphaFoldDB" id="A0A1G5PAN9"/>
<dbReference type="InterPro" id="IPR017871">
    <property type="entry name" value="ABC_transporter-like_CS"/>
</dbReference>
<dbReference type="Pfam" id="PF00005">
    <property type="entry name" value="ABC_tran"/>
    <property type="match status" value="2"/>
</dbReference>
<reference evidence="11 12" key="1">
    <citation type="submission" date="2016-10" db="EMBL/GenBank/DDBJ databases">
        <authorList>
            <person name="de Groot N.N."/>
        </authorList>
    </citation>
    <scope>NUCLEOTIDE SEQUENCE [LARGE SCALE GENOMIC DNA]</scope>
    <source>
        <strain evidence="11 12">DSM 2698</strain>
    </source>
</reference>
<evidence type="ECO:0000256" key="4">
    <source>
        <dbReference type="ARBA" id="ARBA00022597"/>
    </source>
</evidence>
<dbReference type="GO" id="GO:0016887">
    <property type="term" value="F:ATP hydrolysis activity"/>
    <property type="evidence" value="ECO:0007669"/>
    <property type="project" value="InterPro"/>
</dbReference>
<keyword evidence="12" id="KW-1185">Reference proteome</keyword>
<keyword evidence="9" id="KW-0472">Membrane</keyword>
<proteinExistence type="inferred from homology"/>
<protein>
    <submittedName>
        <fullName evidence="11">Simple sugar transport system ATP-binding protein</fullName>
    </submittedName>
</protein>
<dbReference type="PROSITE" id="PS00211">
    <property type="entry name" value="ABC_TRANSPORTER_1"/>
    <property type="match status" value="1"/>
</dbReference>
<organism evidence="11 12">
    <name type="scientific">Afifella marina DSM 2698</name>
    <dbReference type="NCBI Taxonomy" id="1120955"/>
    <lineage>
        <taxon>Bacteria</taxon>
        <taxon>Pseudomonadati</taxon>
        <taxon>Pseudomonadota</taxon>
        <taxon>Alphaproteobacteria</taxon>
        <taxon>Hyphomicrobiales</taxon>
        <taxon>Afifellaceae</taxon>
        <taxon>Afifella</taxon>
    </lineage>
</organism>
<dbReference type="GO" id="GO:0005524">
    <property type="term" value="F:ATP binding"/>
    <property type="evidence" value="ECO:0007669"/>
    <property type="project" value="UniProtKB-KW"/>
</dbReference>
<dbReference type="OrthoDB" id="9805029at2"/>
<dbReference type="CDD" id="cd03216">
    <property type="entry name" value="ABC_Carb_Monos_I"/>
    <property type="match status" value="1"/>
</dbReference>
<keyword evidence="6" id="KW-0547">Nucleotide-binding</keyword>
<keyword evidence="4 11" id="KW-0762">Sugar transport</keyword>
<dbReference type="EMBL" id="FMVW01000016">
    <property type="protein sequence ID" value="SCZ46564.1"/>
    <property type="molecule type" value="Genomic_DNA"/>
</dbReference>
<dbReference type="InterPro" id="IPR050107">
    <property type="entry name" value="ABC_carbohydrate_import_ATPase"/>
</dbReference>
<evidence type="ECO:0000256" key="5">
    <source>
        <dbReference type="ARBA" id="ARBA00022737"/>
    </source>
</evidence>
<evidence type="ECO:0000256" key="8">
    <source>
        <dbReference type="ARBA" id="ARBA00022967"/>
    </source>
</evidence>
<evidence type="ECO:0000313" key="11">
    <source>
        <dbReference type="EMBL" id="SCZ46564.1"/>
    </source>
</evidence>
<dbReference type="PANTHER" id="PTHR43790">
    <property type="entry name" value="CARBOHYDRATE TRANSPORT ATP-BINDING PROTEIN MG119-RELATED"/>
    <property type="match status" value="1"/>
</dbReference>
<accession>A0A1G5PAN9</accession>
<dbReference type="Gene3D" id="3.40.50.300">
    <property type="entry name" value="P-loop containing nucleotide triphosphate hydrolases"/>
    <property type="match status" value="2"/>
</dbReference>
<dbReference type="SMART" id="SM00382">
    <property type="entry name" value="AAA"/>
    <property type="match status" value="2"/>
</dbReference>
<evidence type="ECO:0000256" key="9">
    <source>
        <dbReference type="ARBA" id="ARBA00023136"/>
    </source>
</evidence>
<dbReference type="STRING" id="1120955.SAMN03080610_03688"/>
<dbReference type="InterPro" id="IPR003439">
    <property type="entry name" value="ABC_transporter-like_ATP-bd"/>
</dbReference>
<evidence type="ECO:0000256" key="6">
    <source>
        <dbReference type="ARBA" id="ARBA00022741"/>
    </source>
</evidence>
<name>A0A1G5PAN9_AFIMA</name>
<feature type="domain" description="ABC transporter" evidence="10">
    <location>
        <begin position="5"/>
        <end position="241"/>
    </location>
</feature>
<keyword evidence="5" id="KW-0677">Repeat</keyword>
<dbReference type="InterPro" id="IPR027417">
    <property type="entry name" value="P-loop_NTPase"/>
</dbReference>
<dbReference type="PANTHER" id="PTHR43790:SF1">
    <property type="entry name" value="XYLOSE IMPORT ATP-BINDING PROTEIN XYLG"/>
    <property type="match status" value="1"/>
</dbReference>
<evidence type="ECO:0000259" key="10">
    <source>
        <dbReference type="PROSITE" id="PS50893"/>
    </source>
</evidence>
<dbReference type="RefSeq" id="WP_092816625.1">
    <property type="nucleotide sequence ID" value="NZ_FMVW01000016.1"/>
</dbReference>
<keyword evidence="2" id="KW-0813">Transport</keyword>
<dbReference type="Proteomes" id="UP000199347">
    <property type="component" value="Unassembled WGS sequence"/>
</dbReference>
<keyword evidence="7 11" id="KW-0067">ATP-binding</keyword>
<evidence type="ECO:0000256" key="7">
    <source>
        <dbReference type="ARBA" id="ARBA00022840"/>
    </source>
</evidence>
<keyword evidence="3" id="KW-1003">Cell membrane</keyword>
<dbReference type="PROSITE" id="PS50893">
    <property type="entry name" value="ABC_TRANSPORTER_2"/>
    <property type="match status" value="2"/>
</dbReference>
<feature type="domain" description="ABC transporter" evidence="10">
    <location>
        <begin position="250"/>
        <end position="496"/>
    </location>
</feature>
<sequence>MAELIRLEGLSKRYIATQALDHVDLSIAAGEVLCIAGTNGSGKSTLMKCICGAEEPDSGNIVFDGHAYKRLSPSQAMRLGIQIIYQDLAIFPDLTVAENIAFHEIQHRKGLWLDWKACRKTAEDALASLGAKLPLDARLGDLSFGAKQTTAIARALTQECRLLIMDEPTSALPARDVEQLLTMVRRLKERGISVIFVSHKLDEVFEIADRIYVLRDGKEVGEYAPADIDVSELGFLMTGVRVVAGKSDEVKADAPVLLEVRDLQRDGQYRDLSFALRAGEVLGFAGLTGSGRTETALSLFGLNPAKSGRVLVDGAELRITSPQDAVRAGIVLVSEDRASQGLFGRKPIRMNIASSIYERIKGALSLISSDKEATIGDEWVTKVRVKTPSASEPVQSLSGGNQQKVVLAKWLATEPKILILDNPTAGIDVGSKAEIHEIVQTLAREGCGVIMISDDLDELAMSCSRVLVFRTGRIVEEFSGPEITSGRIAATIRQDD</sequence>
<gene>
    <name evidence="11" type="ORF">SAMN03080610_03688</name>
</gene>
<comment type="similarity">
    <text evidence="1">Belongs to the ABC transporter superfamily.</text>
</comment>
<evidence type="ECO:0000256" key="3">
    <source>
        <dbReference type="ARBA" id="ARBA00022475"/>
    </source>
</evidence>
<evidence type="ECO:0000313" key="12">
    <source>
        <dbReference type="Proteomes" id="UP000199347"/>
    </source>
</evidence>
<dbReference type="CDD" id="cd03215">
    <property type="entry name" value="ABC_Carb_Monos_II"/>
    <property type="match status" value="1"/>
</dbReference>
<dbReference type="SUPFAM" id="SSF52540">
    <property type="entry name" value="P-loop containing nucleoside triphosphate hydrolases"/>
    <property type="match status" value="2"/>
</dbReference>
<evidence type="ECO:0000256" key="2">
    <source>
        <dbReference type="ARBA" id="ARBA00022448"/>
    </source>
</evidence>